<evidence type="ECO:0000256" key="5">
    <source>
        <dbReference type="RuleBase" id="RU000320"/>
    </source>
</evidence>
<dbReference type="Pfam" id="PF00662">
    <property type="entry name" value="Proton_antipo_N"/>
    <property type="match status" value="1"/>
</dbReference>
<dbReference type="GO" id="GO:0008137">
    <property type="term" value="F:NADH dehydrogenase (ubiquinone) activity"/>
    <property type="evidence" value="ECO:0007669"/>
    <property type="project" value="InterPro"/>
</dbReference>
<reference evidence="9" key="1">
    <citation type="submission" date="2016-06" db="EMBL/GenBank/DDBJ databases">
        <title>Draft genome of Moraxella osloensis CCUG 67237.</title>
        <authorList>
            <person name="Salva-Serra F."/>
            <person name="Engstrom-Jakobsson H."/>
            <person name="Thorell K."/>
            <person name="Gonzales-Siles L."/>
            <person name="Karlsson R."/>
            <person name="Boulund F."/>
            <person name="Engstrand L."/>
            <person name="Kristiansson E."/>
            <person name="Moore E."/>
        </authorList>
    </citation>
    <scope>NUCLEOTIDE SEQUENCE [LARGE SCALE GENOMIC DNA]</scope>
    <source>
        <strain evidence="9">CCUG 67237</strain>
    </source>
</reference>
<dbReference type="GO" id="GO:0016020">
    <property type="term" value="C:membrane"/>
    <property type="evidence" value="ECO:0007669"/>
    <property type="project" value="UniProtKB-SubCell"/>
</dbReference>
<dbReference type="Pfam" id="PF00361">
    <property type="entry name" value="Proton_antipo_M"/>
    <property type="match status" value="1"/>
</dbReference>
<dbReference type="AlphaFoldDB" id="A0A1B8PZU9"/>
<feature type="domain" description="NADH:quinone oxidoreductase/Mrp antiporter transmembrane" evidence="7">
    <location>
        <begin position="135"/>
        <end position="438"/>
    </location>
</feature>
<name>A0A1B8PZU9_FAUOS</name>
<dbReference type="PRINTS" id="PR01435">
    <property type="entry name" value="NPOXDRDTASE5"/>
</dbReference>
<evidence type="ECO:0000259" key="8">
    <source>
        <dbReference type="Pfam" id="PF00662"/>
    </source>
</evidence>
<accession>A0A1B8PZU9</accession>
<evidence type="ECO:0000256" key="4">
    <source>
        <dbReference type="ARBA" id="ARBA00023136"/>
    </source>
</evidence>
<dbReference type="InterPro" id="IPR001750">
    <property type="entry name" value="ND/Mrp_TM"/>
</dbReference>
<feature type="transmembrane region" description="Helical" evidence="6">
    <location>
        <begin position="261"/>
        <end position="279"/>
    </location>
</feature>
<feature type="transmembrane region" description="Helical" evidence="6">
    <location>
        <begin position="6"/>
        <end position="22"/>
    </location>
</feature>
<evidence type="ECO:0000256" key="2">
    <source>
        <dbReference type="ARBA" id="ARBA00022692"/>
    </source>
</evidence>
<feature type="transmembrane region" description="Helical" evidence="6">
    <location>
        <begin position="464"/>
        <end position="484"/>
    </location>
</feature>
<feature type="transmembrane region" description="Helical" evidence="6">
    <location>
        <begin position="344"/>
        <end position="367"/>
    </location>
</feature>
<proteinExistence type="predicted"/>
<feature type="transmembrane region" description="Helical" evidence="6">
    <location>
        <begin position="612"/>
        <end position="631"/>
    </location>
</feature>
<dbReference type="GO" id="GO:0015990">
    <property type="term" value="P:electron transport coupled proton transport"/>
    <property type="evidence" value="ECO:0007669"/>
    <property type="project" value="TreeGrafter"/>
</dbReference>
<organism evidence="10">
    <name type="scientific">Faucicola osloensis</name>
    <name type="common">Moraxella osloensis</name>
    <dbReference type="NCBI Taxonomy" id="34062"/>
    <lineage>
        <taxon>Bacteria</taxon>
        <taxon>Pseudomonadati</taxon>
        <taxon>Pseudomonadota</taxon>
        <taxon>Gammaproteobacteria</taxon>
        <taxon>Moraxellales</taxon>
        <taxon>Moraxellaceae</taxon>
        <taxon>Faucicola</taxon>
    </lineage>
</organism>
<dbReference type="PANTHER" id="PTHR42829">
    <property type="entry name" value="NADH-UBIQUINONE OXIDOREDUCTASE CHAIN 5"/>
    <property type="match status" value="1"/>
</dbReference>
<comment type="subcellular location">
    <subcellularLocation>
        <location evidence="1">Endomembrane system</location>
        <topology evidence="1">Multi-pass membrane protein</topology>
    </subcellularLocation>
    <subcellularLocation>
        <location evidence="5">Membrane</location>
        <topology evidence="5">Multi-pass membrane protein</topology>
    </subcellularLocation>
</comment>
<evidence type="ECO:0000256" key="1">
    <source>
        <dbReference type="ARBA" id="ARBA00004127"/>
    </source>
</evidence>
<evidence type="ECO:0000313" key="9">
    <source>
        <dbReference type="EMBL" id="OBX62021.1"/>
    </source>
</evidence>
<feature type="transmembrane region" description="Helical" evidence="6">
    <location>
        <begin position="86"/>
        <end position="108"/>
    </location>
</feature>
<dbReference type="PANTHER" id="PTHR42829:SF2">
    <property type="entry name" value="NADH-UBIQUINONE OXIDOREDUCTASE CHAIN 5"/>
    <property type="match status" value="1"/>
</dbReference>
<gene>
    <name evidence="10" type="primary">nuoL</name>
    <name evidence="9" type="ORF">A9299_01925</name>
    <name evidence="10" type="ORF">GSF12_03405</name>
</gene>
<protein>
    <submittedName>
        <fullName evidence="10">NADH-quinone oxidoreductase subunit L</fullName>
    </submittedName>
</protein>
<dbReference type="GO" id="GO:0003954">
    <property type="term" value="F:NADH dehydrogenase activity"/>
    <property type="evidence" value="ECO:0007669"/>
    <property type="project" value="TreeGrafter"/>
</dbReference>
<dbReference type="InterPro" id="IPR001516">
    <property type="entry name" value="Proton_antipo_N"/>
</dbReference>
<feature type="transmembrane region" description="Helical" evidence="6">
    <location>
        <begin position="291"/>
        <end position="313"/>
    </location>
</feature>
<dbReference type="NCBIfam" id="NF005141">
    <property type="entry name" value="PRK06590.1"/>
    <property type="match status" value="1"/>
</dbReference>
<feature type="transmembrane region" description="Helical" evidence="6">
    <location>
        <begin position="29"/>
        <end position="48"/>
    </location>
</feature>
<reference evidence="10" key="2">
    <citation type="journal article" date="2020" name="Microbiol. Resour. Announc.">
        <title>Complete Genome Sequence of Moraxella osloensis Strain YV1, Isolated from an Australian Wastewater Treatment Plant.</title>
        <authorList>
            <person name="Batinovic S."/>
            <person name="Rice D.T.F."/>
            <person name="Seviour R.J."/>
            <person name="Petrovski S."/>
        </authorList>
    </citation>
    <scope>NUCLEOTIDE SEQUENCE</scope>
    <source>
        <strain evidence="10">YV1</strain>
    </source>
</reference>
<dbReference type="Gene3D" id="1.20.5.2700">
    <property type="match status" value="1"/>
</dbReference>
<evidence type="ECO:0000313" key="10">
    <source>
        <dbReference type="EMBL" id="QHG09023.1"/>
    </source>
</evidence>
<evidence type="ECO:0000256" key="3">
    <source>
        <dbReference type="ARBA" id="ARBA00022989"/>
    </source>
</evidence>
<keyword evidence="3 6" id="KW-1133">Transmembrane helix</keyword>
<keyword evidence="4 6" id="KW-0472">Membrane</keyword>
<dbReference type="GO" id="GO:0012505">
    <property type="term" value="C:endomembrane system"/>
    <property type="evidence" value="ECO:0007669"/>
    <property type="project" value="UniProtKB-SubCell"/>
</dbReference>
<feature type="transmembrane region" description="Helical" evidence="6">
    <location>
        <begin position="427"/>
        <end position="452"/>
    </location>
</feature>
<feature type="transmembrane region" description="Helical" evidence="6">
    <location>
        <begin position="387"/>
        <end position="407"/>
    </location>
</feature>
<evidence type="ECO:0000256" key="6">
    <source>
        <dbReference type="SAM" id="Phobius"/>
    </source>
</evidence>
<dbReference type="GO" id="GO:0042773">
    <property type="term" value="P:ATP synthesis coupled electron transport"/>
    <property type="evidence" value="ECO:0007669"/>
    <property type="project" value="InterPro"/>
</dbReference>
<sequence>MSMLPLTFMLPLIGFLILATMRDRLSENAAAVVGVGSMGLAALCALMAGSDFLMNHPQGAVINQPLWTWMQVGSFAPKFGLMLDGLGVTMMGVITGVGFLIHIFASWYMRGETGYARFFSYMNLFVASMLLLVLADNLVLLYLGWEGVGICSYLLIGFYYHERANGRAAMKAFTVTRVGDVFLAFGLFLLFRELGTLNISDINANVSQMLTSAGSTVTIFGHSYPTIKVAAVMLVLGAMGKSAQIPLHSWLADAMAGPTPVSALIHAATMVTAGVYLIARLHPVFLLTPDVLASWVGIVGATTLLVAGFCALAQTDIKRILAYSTMSQIGYMFLALGVGAWQVAIFHLMTHAFFKALLFLGSGAVILAYHHEQNIFKMGGLFYKNKFLFAVFAIGGGALAAIPWITVGYYSKDEIIWETFASGHMNLFWMAVVGAFLTSIYTFRMIWIVFFGEEKTPIHDLKGWTYWLPLAVLLVLSTAVGAMIHPPLAGVLPQSFSVIHPEVESGKHTAEMIVMAAMLAGLIVGAFLFALDKGRIVSKFTQTGLGRALNYWCYHGLGFDALYDIVFVKPFLLIGKLIKNDPIDRTWNILPALSLAGNRVATWFQSGSIRGYAASFGLGMAVLLVLVMMMIGK</sequence>
<keyword evidence="2 5" id="KW-0812">Transmembrane</keyword>
<feature type="transmembrane region" description="Helical" evidence="6">
    <location>
        <begin position="172"/>
        <end position="191"/>
    </location>
</feature>
<feature type="transmembrane region" description="Helical" evidence="6">
    <location>
        <begin position="512"/>
        <end position="531"/>
    </location>
</feature>
<feature type="domain" description="NADH-Ubiquinone oxidoreductase (complex I) chain 5 N-terminal" evidence="8">
    <location>
        <begin position="69"/>
        <end position="119"/>
    </location>
</feature>
<feature type="transmembrane region" description="Helical" evidence="6">
    <location>
        <begin position="320"/>
        <end position="338"/>
    </location>
</feature>
<feature type="transmembrane region" description="Helical" evidence="6">
    <location>
        <begin position="219"/>
        <end position="240"/>
    </location>
</feature>
<dbReference type="EMBL" id="CP047226">
    <property type="protein sequence ID" value="QHG09023.1"/>
    <property type="molecule type" value="Genomic_DNA"/>
</dbReference>
<feature type="transmembrane region" description="Helical" evidence="6">
    <location>
        <begin position="115"/>
        <end position="134"/>
    </location>
</feature>
<feature type="transmembrane region" description="Helical" evidence="6">
    <location>
        <begin position="140"/>
        <end position="160"/>
    </location>
</feature>
<dbReference type="PRINTS" id="PR01434">
    <property type="entry name" value="NADHDHGNASE5"/>
</dbReference>
<dbReference type="InterPro" id="IPR003945">
    <property type="entry name" value="NU5C-like"/>
</dbReference>
<dbReference type="NCBIfam" id="TIGR01974">
    <property type="entry name" value="NDH_I_L"/>
    <property type="match status" value="1"/>
</dbReference>
<dbReference type="InterPro" id="IPR018393">
    <property type="entry name" value="NADHpl_OxRdtase_5_subgr"/>
</dbReference>
<dbReference type="EMBL" id="LZMT01000034">
    <property type="protein sequence ID" value="OBX62021.1"/>
    <property type="molecule type" value="Genomic_DNA"/>
</dbReference>
<evidence type="ECO:0000259" key="7">
    <source>
        <dbReference type="Pfam" id="PF00361"/>
    </source>
</evidence>